<dbReference type="Proteomes" id="UP000769157">
    <property type="component" value="Unassembled WGS sequence"/>
</dbReference>
<sequence>MDSQRLFRFPLLRFPNTQSAKSAAIYVAGALYAIGFWSMVDASIFSKTVNASVVHVTFVDWIPFICSTLGTLIVNMIDKKQLLSADSFGSGSIRWQARLVLFIGCTLLAVGMSGSALLVILKYVVKGYTSMPTLGMALENIYATGSITLSCIILWVVQNVEEDYNYSLAL</sequence>
<evidence type="ECO:0000256" key="1">
    <source>
        <dbReference type="ARBA" id="ARBA00004141"/>
    </source>
</evidence>
<keyword evidence="3 6" id="KW-0812">Transmembrane</keyword>
<keyword evidence="8" id="KW-1185">Reference proteome</keyword>
<comment type="caution">
    <text evidence="7">The sequence shown here is derived from an EMBL/GenBank/DDBJ whole genome shotgun (WGS) entry which is preliminary data.</text>
</comment>
<gene>
    <name evidence="7" type="ORF">OGAPHI_000946</name>
</gene>
<feature type="transmembrane region" description="Helical" evidence="6">
    <location>
        <begin position="99"/>
        <end position="121"/>
    </location>
</feature>
<evidence type="ECO:0000256" key="2">
    <source>
        <dbReference type="ARBA" id="ARBA00005335"/>
    </source>
</evidence>
<evidence type="ECO:0000256" key="5">
    <source>
        <dbReference type="ARBA" id="ARBA00023136"/>
    </source>
</evidence>
<keyword evidence="5 6" id="KW-0472">Membrane</keyword>
<dbReference type="GeneID" id="70232914"/>
<protein>
    <submittedName>
        <fullName evidence="7">Uncharacterized protein</fullName>
    </submittedName>
</protein>
<accession>A0A9P8T9V0</accession>
<dbReference type="OrthoDB" id="268928at2759"/>
<dbReference type="Pfam" id="PF05255">
    <property type="entry name" value="UPF0220"/>
    <property type="match status" value="1"/>
</dbReference>
<organism evidence="7 8">
    <name type="scientific">Ogataea philodendri</name>
    <dbReference type="NCBI Taxonomy" id="1378263"/>
    <lineage>
        <taxon>Eukaryota</taxon>
        <taxon>Fungi</taxon>
        <taxon>Dikarya</taxon>
        <taxon>Ascomycota</taxon>
        <taxon>Saccharomycotina</taxon>
        <taxon>Pichiomycetes</taxon>
        <taxon>Pichiales</taxon>
        <taxon>Pichiaceae</taxon>
        <taxon>Ogataea</taxon>
    </lineage>
</organism>
<reference evidence="7" key="2">
    <citation type="submission" date="2021-01" db="EMBL/GenBank/DDBJ databases">
        <authorList>
            <person name="Schikora-Tamarit M.A."/>
        </authorList>
    </citation>
    <scope>NUCLEOTIDE SEQUENCE</scope>
    <source>
        <strain evidence="7">CBS6075</strain>
    </source>
</reference>
<name>A0A9P8T9V0_9ASCO</name>
<keyword evidence="4 6" id="KW-1133">Transmembrane helix</keyword>
<evidence type="ECO:0000256" key="4">
    <source>
        <dbReference type="ARBA" id="ARBA00022989"/>
    </source>
</evidence>
<evidence type="ECO:0000256" key="3">
    <source>
        <dbReference type="ARBA" id="ARBA00022692"/>
    </source>
</evidence>
<feature type="transmembrane region" description="Helical" evidence="6">
    <location>
        <begin position="20"/>
        <end position="38"/>
    </location>
</feature>
<dbReference type="PANTHER" id="PTHR13180">
    <property type="entry name" value="SMALL MEMBRANE PROTEIN-RELATED"/>
    <property type="match status" value="1"/>
</dbReference>
<dbReference type="EMBL" id="JAEUBE010000087">
    <property type="protein sequence ID" value="KAH3670431.1"/>
    <property type="molecule type" value="Genomic_DNA"/>
</dbReference>
<dbReference type="GO" id="GO:0016020">
    <property type="term" value="C:membrane"/>
    <property type="evidence" value="ECO:0007669"/>
    <property type="project" value="UniProtKB-SubCell"/>
</dbReference>
<dbReference type="InterPro" id="IPR007919">
    <property type="entry name" value="UPF0220"/>
</dbReference>
<proteinExistence type="inferred from homology"/>
<evidence type="ECO:0000256" key="6">
    <source>
        <dbReference type="SAM" id="Phobius"/>
    </source>
</evidence>
<comment type="subcellular location">
    <subcellularLocation>
        <location evidence="1">Membrane</location>
        <topology evidence="1">Multi-pass membrane protein</topology>
    </subcellularLocation>
</comment>
<dbReference type="RefSeq" id="XP_046063856.1">
    <property type="nucleotide sequence ID" value="XM_046209096.1"/>
</dbReference>
<reference evidence="7" key="1">
    <citation type="journal article" date="2021" name="Open Biol.">
        <title>Shared evolutionary footprints suggest mitochondrial oxidative damage underlies multiple complex I losses in fungi.</title>
        <authorList>
            <person name="Schikora-Tamarit M.A."/>
            <person name="Marcet-Houben M."/>
            <person name="Nosek J."/>
            <person name="Gabaldon T."/>
        </authorList>
    </citation>
    <scope>NUCLEOTIDE SEQUENCE</scope>
    <source>
        <strain evidence="7">CBS6075</strain>
    </source>
</reference>
<feature type="transmembrane region" description="Helical" evidence="6">
    <location>
        <begin position="141"/>
        <end position="157"/>
    </location>
</feature>
<dbReference type="AlphaFoldDB" id="A0A9P8T9V0"/>
<evidence type="ECO:0000313" key="8">
    <source>
        <dbReference type="Proteomes" id="UP000769157"/>
    </source>
</evidence>
<comment type="similarity">
    <text evidence="2">Belongs to the UPF0220 family.</text>
</comment>
<evidence type="ECO:0000313" key="7">
    <source>
        <dbReference type="EMBL" id="KAH3670431.1"/>
    </source>
</evidence>
<feature type="transmembrane region" description="Helical" evidence="6">
    <location>
        <begin position="58"/>
        <end position="78"/>
    </location>
</feature>